<evidence type="ECO:0000313" key="4">
    <source>
        <dbReference type="Proteomes" id="UP000747542"/>
    </source>
</evidence>
<keyword evidence="2" id="KW-0812">Transmembrane</keyword>
<accession>A0A8J5MLZ3</accession>
<gene>
    <name evidence="3" type="ORF">Hamer_G006032</name>
</gene>
<dbReference type="Proteomes" id="UP000747542">
    <property type="component" value="Unassembled WGS sequence"/>
</dbReference>
<keyword evidence="2" id="KW-0472">Membrane</keyword>
<protein>
    <submittedName>
        <fullName evidence="3">Uncharacterized protein</fullName>
    </submittedName>
</protein>
<evidence type="ECO:0000256" key="1">
    <source>
        <dbReference type="SAM" id="MobiDB-lite"/>
    </source>
</evidence>
<comment type="caution">
    <text evidence="3">The sequence shown here is derived from an EMBL/GenBank/DDBJ whole genome shotgun (WGS) entry which is preliminary data.</text>
</comment>
<feature type="region of interest" description="Disordered" evidence="1">
    <location>
        <begin position="38"/>
        <end position="74"/>
    </location>
</feature>
<reference evidence="3" key="1">
    <citation type="journal article" date="2021" name="Sci. Adv.">
        <title>The American lobster genome reveals insights on longevity, neural, and immune adaptations.</title>
        <authorList>
            <person name="Polinski J.M."/>
            <person name="Zimin A.V."/>
            <person name="Clark K.F."/>
            <person name="Kohn A.B."/>
            <person name="Sadowski N."/>
            <person name="Timp W."/>
            <person name="Ptitsyn A."/>
            <person name="Khanna P."/>
            <person name="Romanova D.Y."/>
            <person name="Williams P."/>
            <person name="Greenwood S.J."/>
            <person name="Moroz L.L."/>
            <person name="Walt D.R."/>
            <person name="Bodnar A.G."/>
        </authorList>
    </citation>
    <scope>NUCLEOTIDE SEQUENCE</scope>
    <source>
        <strain evidence="3">GMGI-L3</strain>
    </source>
</reference>
<feature type="transmembrane region" description="Helical" evidence="2">
    <location>
        <begin position="104"/>
        <end position="125"/>
    </location>
</feature>
<keyword evidence="4" id="KW-1185">Reference proteome</keyword>
<evidence type="ECO:0000256" key="2">
    <source>
        <dbReference type="SAM" id="Phobius"/>
    </source>
</evidence>
<proteinExistence type="predicted"/>
<dbReference type="EMBL" id="JAHLQT010039184">
    <property type="protein sequence ID" value="KAG7156306.1"/>
    <property type="molecule type" value="Genomic_DNA"/>
</dbReference>
<dbReference type="AlphaFoldDB" id="A0A8J5MLZ3"/>
<sequence length="186" mass="20591">RFVLVLAVVASVLGDSLHHHHYTSADVNTAATPDTRAVHSYPEPVAGPRPAPSPAAPSPTYSAPRPTAPHPTASVDQQGYYYYYYPIQEQKNKGLFDFKKDDDLLIVIISGVVVVGALLVAISFFDKTDARTFDPIHIPYEEMYGVAKKVYEAIQHQFPEHRDDKFSKMETLVSVPCLSTTSMNLV</sequence>
<evidence type="ECO:0000313" key="3">
    <source>
        <dbReference type="EMBL" id="KAG7156306.1"/>
    </source>
</evidence>
<organism evidence="3 4">
    <name type="scientific">Homarus americanus</name>
    <name type="common">American lobster</name>
    <dbReference type="NCBI Taxonomy" id="6706"/>
    <lineage>
        <taxon>Eukaryota</taxon>
        <taxon>Metazoa</taxon>
        <taxon>Ecdysozoa</taxon>
        <taxon>Arthropoda</taxon>
        <taxon>Crustacea</taxon>
        <taxon>Multicrustacea</taxon>
        <taxon>Malacostraca</taxon>
        <taxon>Eumalacostraca</taxon>
        <taxon>Eucarida</taxon>
        <taxon>Decapoda</taxon>
        <taxon>Pleocyemata</taxon>
        <taxon>Astacidea</taxon>
        <taxon>Nephropoidea</taxon>
        <taxon>Nephropidae</taxon>
        <taxon>Homarus</taxon>
    </lineage>
</organism>
<feature type="compositionally biased region" description="Pro residues" evidence="1">
    <location>
        <begin position="45"/>
        <end position="57"/>
    </location>
</feature>
<feature type="non-terminal residue" evidence="3">
    <location>
        <position position="186"/>
    </location>
</feature>
<name>A0A8J5MLZ3_HOMAM</name>
<keyword evidence="2" id="KW-1133">Transmembrane helix</keyword>